<sequence>MVATYLNILVIFAMIIIGYILSAKKWFNNKMIDAFSKLVLNIALPLNMYLNMIEKFEHDEFLTLATGIVLPAVSIVVTFILSKVFCSLFKVSTNRRGVFQTMFTASNTIFMGLPITTAVFGEHAIPYALLYYMCNTSFFFTVGISLIASDREGASMTWKFDWRDLVRKLLNPALVGFFIGLLWMLLELPKIKPLLDFSRYMGGLTTPLSLFIIGMIVYQTGWKSIKFNHEVAGVLLGRYLVSPLVVYLLSFIIPVPVLMLKVFMLQSAMPVQNSMAMLARAYGADEVFATSSLIYSILSYLVVIIVYLFLWI</sequence>
<comment type="subcellular location">
    <subcellularLocation>
        <location evidence="1">Membrane</location>
        <topology evidence="1">Multi-pass membrane protein</topology>
    </subcellularLocation>
</comment>
<evidence type="ECO:0000256" key="6">
    <source>
        <dbReference type="ARBA" id="ARBA00023136"/>
    </source>
</evidence>
<dbReference type="GO" id="GO:0016020">
    <property type="term" value="C:membrane"/>
    <property type="evidence" value="ECO:0007669"/>
    <property type="project" value="UniProtKB-SubCell"/>
</dbReference>
<dbReference type="PANTHER" id="PTHR36838:SF1">
    <property type="entry name" value="SLR1864 PROTEIN"/>
    <property type="match status" value="1"/>
</dbReference>
<dbReference type="OrthoDB" id="9798064at2"/>
<dbReference type="Pfam" id="PF03547">
    <property type="entry name" value="Mem_trans"/>
    <property type="match status" value="1"/>
</dbReference>
<keyword evidence="6" id="KW-0472">Membrane</keyword>
<dbReference type="InterPro" id="IPR004776">
    <property type="entry name" value="Mem_transp_PIN-like"/>
</dbReference>
<keyword evidence="3" id="KW-1003">Cell membrane</keyword>
<keyword evidence="5" id="KW-1133">Transmembrane helix</keyword>
<dbReference type="PANTHER" id="PTHR36838">
    <property type="entry name" value="AUXIN EFFLUX CARRIER FAMILY PROTEIN"/>
    <property type="match status" value="1"/>
</dbReference>
<dbReference type="RefSeq" id="WP_136952426.1">
    <property type="nucleotide sequence ID" value="NZ_CP039712.1"/>
</dbReference>
<dbReference type="KEGG" id="vao:FA707_00720"/>
<evidence type="ECO:0000313" key="7">
    <source>
        <dbReference type="EMBL" id="QCI85580.1"/>
    </source>
</evidence>
<evidence type="ECO:0000256" key="5">
    <source>
        <dbReference type="ARBA" id="ARBA00022989"/>
    </source>
</evidence>
<evidence type="ECO:0000256" key="3">
    <source>
        <dbReference type="ARBA" id="ARBA00022475"/>
    </source>
</evidence>
<evidence type="ECO:0000256" key="2">
    <source>
        <dbReference type="ARBA" id="ARBA00022448"/>
    </source>
</evidence>
<keyword evidence="2" id="KW-0813">Transport</keyword>
<keyword evidence="4" id="KW-0812">Transmembrane</keyword>
<gene>
    <name evidence="7" type="ORF">FA707_00720</name>
</gene>
<evidence type="ECO:0000256" key="1">
    <source>
        <dbReference type="ARBA" id="ARBA00004141"/>
    </source>
</evidence>
<evidence type="ECO:0000256" key="4">
    <source>
        <dbReference type="ARBA" id="ARBA00022692"/>
    </source>
</evidence>
<keyword evidence="8" id="KW-1185">Reference proteome</keyword>
<organism evidence="7 8">
    <name type="scientific">Vagococcus zengguangii</name>
    <dbReference type="NCBI Taxonomy" id="2571750"/>
    <lineage>
        <taxon>Bacteria</taxon>
        <taxon>Bacillati</taxon>
        <taxon>Bacillota</taxon>
        <taxon>Bacilli</taxon>
        <taxon>Lactobacillales</taxon>
        <taxon>Enterococcaceae</taxon>
        <taxon>Vagococcus</taxon>
    </lineage>
</organism>
<reference evidence="7 8" key="1">
    <citation type="submission" date="2019-04" db="EMBL/GenBank/DDBJ databases">
        <title>Vagococcus sp. nov., isolated from faeces of yaks (Bos grunniens).</title>
        <authorList>
            <person name="Ge Y."/>
        </authorList>
    </citation>
    <scope>NUCLEOTIDE SEQUENCE [LARGE SCALE GENOMIC DNA]</scope>
    <source>
        <strain evidence="7 8">MN-17</strain>
    </source>
</reference>
<dbReference type="AlphaFoldDB" id="A0A4D7CSW0"/>
<dbReference type="EMBL" id="CP039712">
    <property type="protein sequence ID" value="QCI85580.1"/>
    <property type="molecule type" value="Genomic_DNA"/>
</dbReference>
<dbReference type="Proteomes" id="UP000298615">
    <property type="component" value="Chromosome"/>
</dbReference>
<accession>A0A4D7CSW0</accession>
<dbReference type="GO" id="GO:0055085">
    <property type="term" value="P:transmembrane transport"/>
    <property type="evidence" value="ECO:0007669"/>
    <property type="project" value="InterPro"/>
</dbReference>
<name>A0A4D7CSW0_9ENTE</name>
<proteinExistence type="predicted"/>
<evidence type="ECO:0000313" key="8">
    <source>
        <dbReference type="Proteomes" id="UP000298615"/>
    </source>
</evidence>
<protein>
    <submittedName>
        <fullName evidence="7">AEC family transporter</fullName>
    </submittedName>
</protein>